<evidence type="ECO:0000259" key="1">
    <source>
        <dbReference type="PROSITE" id="PS51208"/>
    </source>
</evidence>
<proteinExistence type="predicted"/>
<dbReference type="NCBIfam" id="TIGR01414">
    <property type="entry name" value="autotrans_barl"/>
    <property type="match status" value="1"/>
</dbReference>
<evidence type="ECO:0000313" key="3">
    <source>
        <dbReference type="Proteomes" id="UP001221566"/>
    </source>
</evidence>
<dbReference type="InterPro" id="IPR006315">
    <property type="entry name" value="OM_autotransptr_brl_dom"/>
</dbReference>
<dbReference type="Proteomes" id="UP001221566">
    <property type="component" value="Unassembled WGS sequence"/>
</dbReference>
<evidence type="ECO:0000313" key="2">
    <source>
        <dbReference type="EMBL" id="MDC7691000.1"/>
    </source>
</evidence>
<comment type="caution">
    <text evidence="2">The sequence shown here is derived from an EMBL/GenBank/DDBJ whole genome shotgun (WGS) entry which is preliminary data.</text>
</comment>
<name>A0ABT5I523_VOGIN</name>
<dbReference type="RefSeq" id="WP_272803160.1">
    <property type="nucleotide sequence ID" value="NZ_JAQQKY010000004.1"/>
</dbReference>
<dbReference type="Gene3D" id="2.40.128.130">
    <property type="entry name" value="Autotransporter beta-domain"/>
    <property type="match status" value="1"/>
</dbReference>
<accession>A0ABT5I523</accession>
<reference evidence="2 3" key="1">
    <citation type="submission" date="2023-01" db="EMBL/GenBank/DDBJ databases">
        <title>Novel species of the genus Vogesella isolated from rivers.</title>
        <authorList>
            <person name="Lu H."/>
        </authorList>
    </citation>
    <scope>NUCLEOTIDE SEQUENCE [LARGE SCALE GENOMIC DNA]</scope>
    <source>
        <strain evidence="2 3">SH7W</strain>
    </source>
</reference>
<gene>
    <name evidence="2" type="ORF">PQU93_09425</name>
</gene>
<dbReference type="EMBL" id="JAQQKY010000004">
    <property type="protein sequence ID" value="MDC7691000.1"/>
    <property type="molecule type" value="Genomic_DNA"/>
</dbReference>
<sequence>MLIYNYGIGDGAAGLSSVQTAQGNTPTTIDISSNYATYTPTGLASYNQVWDLGATQGITADQQTAYTSYLNGGGTLFLMGENAGYGATRNAAISTFIASLGGGTLGTVTQSSNSQTTVNQTFQVNNSTATLGLPLSGVFPSAGTGTCITADCSAVAWAVGTLANAPTGTVISVLDVNFLQTNFLNNASYPGISDFVKNLIAYLAQQGEIANGGGVRVLVASTNANNNPALGAAAVIDANANLLALFTNANLSGDQEISAAASQTLPLLTGGSMAAAGNALSGINKVIQARIESNRGLSAGDGFFGDKYVWVKPFGSWADQDDQQGVSGFKSTTTGVAFGVDSAVNDKLRLGTAMAYAKADVDSNSNVAKQSADVDVFQLVGYGSYSLGNNSEVNFQVDVGQNSNKGRRSIAFTNSTATSEYTSYTAHAGAGLGRTYQLSAATSITPSIRADYTWIKDKAYQESGAGLLNLNVGSRDSEEFVLGLDGKITHQLSDNTSLSANLGVGYDTMAKRSSITATFAGAPGAAFTTYGIDPEPWSARAGVGLTHTTTNGTEITLRYDAEHREAFLNQTASLKARWAF</sequence>
<dbReference type="PROSITE" id="PS51208">
    <property type="entry name" value="AUTOTRANSPORTER"/>
    <property type="match status" value="1"/>
</dbReference>
<dbReference type="Pfam" id="PF03797">
    <property type="entry name" value="Autotransporter"/>
    <property type="match status" value="1"/>
</dbReference>
<dbReference type="InterPro" id="IPR036709">
    <property type="entry name" value="Autotransporte_beta_dom_sf"/>
</dbReference>
<keyword evidence="3" id="KW-1185">Reference proteome</keyword>
<protein>
    <submittedName>
        <fullName evidence="2">Autotransporter domain-containing protein</fullName>
    </submittedName>
</protein>
<dbReference type="SUPFAM" id="SSF103515">
    <property type="entry name" value="Autotransporter"/>
    <property type="match status" value="1"/>
</dbReference>
<dbReference type="SMART" id="SM00869">
    <property type="entry name" value="Autotransporter"/>
    <property type="match status" value="1"/>
</dbReference>
<feature type="domain" description="Autotransporter" evidence="1">
    <location>
        <begin position="302"/>
        <end position="580"/>
    </location>
</feature>
<organism evidence="2 3">
    <name type="scientific">Vogesella indigofera</name>
    <name type="common">Pseudomonas indigofera</name>
    <dbReference type="NCBI Taxonomy" id="45465"/>
    <lineage>
        <taxon>Bacteria</taxon>
        <taxon>Pseudomonadati</taxon>
        <taxon>Pseudomonadota</taxon>
        <taxon>Betaproteobacteria</taxon>
        <taxon>Neisseriales</taxon>
        <taxon>Chromobacteriaceae</taxon>
        <taxon>Vogesella</taxon>
    </lineage>
</organism>
<dbReference type="InterPro" id="IPR005546">
    <property type="entry name" value="Autotransporte_beta"/>
</dbReference>